<reference evidence="1 2" key="1">
    <citation type="submission" date="2016-11" db="EMBL/GenBank/DDBJ databases">
        <authorList>
            <person name="Jaros S."/>
            <person name="Januszkiewicz K."/>
            <person name="Wedrychowicz H."/>
        </authorList>
    </citation>
    <scope>NUCLEOTIDE SEQUENCE [LARGE SCALE GENOMIC DNA]</scope>
    <source>
        <strain evidence="1 2">DSM 19436</strain>
    </source>
</reference>
<accession>A0A1M5GIN6</accession>
<organism evidence="1 2">
    <name type="scientific">Kaistia soli DSM 19436</name>
    <dbReference type="NCBI Taxonomy" id="1122133"/>
    <lineage>
        <taxon>Bacteria</taxon>
        <taxon>Pseudomonadati</taxon>
        <taxon>Pseudomonadota</taxon>
        <taxon>Alphaproteobacteria</taxon>
        <taxon>Hyphomicrobiales</taxon>
        <taxon>Kaistiaceae</taxon>
        <taxon>Kaistia</taxon>
    </lineage>
</organism>
<keyword evidence="2" id="KW-1185">Reference proteome</keyword>
<evidence type="ECO:0000313" key="2">
    <source>
        <dbReference type="Proteomes" id="UP000184485"/>
    </source>
</evidence>
<evidence type="ECO:0000313" key="1">
    <source>
        <dbReference type="EMBL" id="SHG03610.1"/>
    </source>
</evidence>
<dbReference type="AlphaFoldDB" id="A0A1M5GIN6"/>
<dbReference type="PROSITE" id="PS51318">
    <property type="entry name" value="TAT"/>
    <property type="match status" value="1"/>
</dbReference>
<name>A0A1M5GIN6_9HYPH</name>
<sequence>MSETKSRRELANLALGGVAAMGLVAASTATAEAYQGNMERALSSLYDALGSLREATSNKGGHRVQAMNLIQQAISEVQQGIEFADDH</sequence>
<dbReference type="Proteomes" id="UP000184485">
    <property type="component" value="Unassembled WGS sequence"/>
</dbReference>
<gene>
    <name evidence="1" type="ORF">SAMN02745157_3423</name>
</gene>
<dbReference type="RefSeq" id="WP_073055031.1">
    <property type="nucleotide sequence ID" value="NZ_FQUP01000003.1"/>
</dbReference>
<dbReference type="InterPro" id="IPR006311">
    <property type="entry name" value="TAT_signal"/>
</dbReference>
<dbReference type="EMBL" id="FQUP01000003">
    <property type="protein sequence ID" value="SHG03610.1"/>
    <property type="molecule type" value="Genomic_DNA"/>
</dbReference>
<proteinExistence type="predicted"/>
<protein>
    <submittedName>
        <fullName evidence="1">Uncharacterized protein</fullName>
    </submittedName>
</protein>